<dbReference type="AlphaFoldDB" id="A0A117E097"/>
<comment type="caution">
    <text evidence="1">The sequence shown here is derived from an EMBL/GenBank/DDBJ whole genome shotgun (WGS) entry which is preliminary data.</text>
</comment>
<name>A0A117E097_ASPNG</name>
<proteinExistence type="predicted"/>
<dbReference type="EMBL" id="BCMY01000007">
    <property type="protein sequence ID" value="GAQ42248.1"/>
    <property type="molecule type" value="Genomic_DNA"/>
</dbReference>
<organism evidence="1 2">
    <name type="scientific">Aspergillus niger</name>
    <dbReference type="NCBI Taxonomy" id="5061"/>
    <lineage>
        <taxon>Eukaryota</taxon>
        <taxon>Fungi</taxon>
        <taxon>Dikarya</taxon>
        <taxon>Ascomycota</taxon>
        <taxon>Pezizomycotina</taxon>
        <taxon>Eurotiomycetes</taxon>
        <taxon>Eurotiomycetidae</taxon>
        <taxon>Eurotiales</taxon>
        <taxon>Aspergillaceae</taxon>
        <taxon>Aspergillus</taxon>
        <taxon>Aspergillus subgen. Circumdati</taxon>
    </lineage>
</organism>
<dbReference type="Gene3D" id="2.120.10.80">
    <property type="entry name" value="Kelch-type beta propeller"/>
    <property type="match status" value="1"/>
</dbReference>
<dbReference type="Proteomes" id="UP000068243">
    <property type="component" value="Unassembled WGS sequence"/>
</dbReference>
<evidence type="ECO:0000313" key="1">
    <source>
        <dbReference type="EMBL" id="GAQ42248.1"/>
    </source>
</evidence>
<evidence type="ECO:0000313" key="2">
    <source>
        <dbReference type="Proteomes" id="UP000068243"/>
    </source>
</evidence>
<accession>A0A117E097</accession>
<protein>
    <submittedName>
        <fullName evidence="1">Uncharacterized protein</fullName>
    </submittedName>
</protein>
<dbReference type="PANTHER" id="PTHR46375:SF3">
    <property type="entry name" value="KELCH REPEAT AND BTB DOMAIN-CONTAINING PROTEIN 13"/>
    <property type="match status" value="1"/>
</dbReference>
<dbReference type="InterPro" id="IPR052392">
    <property type="entry name" value="Kelch-BTB_domain-containing"/>
</dbReference>
<sequence length="173" mass="18671">MSFNTTSGLWQRLESAAAELPESRQHATGAVIGDTFYVIGGRRYGQIYHRDTVFELGLQNIEAGWRTSSGHMPTSRGGIFGGAVDGKFYIFGGEGNRGSNTGVYNRTEMFDVASEQWIKLMPMAVPRHGTQAAVAGGCIYIPGGGLQEDGKEVIVGGMTTYHNPTSHFVAYCP</sequence>
<reference evidence="2" key="1">
    <citation type="journal article" date="2016" name="Genome Announc.">
        <title>Draft genome sequence of Aspergillus niger strain An76.</title>
        <authorList>
            <person name="Gong W."/>
            <person name="Cheng Z."/>
            <person name="Zhang H."/>
            <person name="Liu L."/>
            <person name="Gao P."/>
            <person name="Wang L."/>
        </authorList>
    </citation>
    <scope>NUCLEOTIDE SEQUENCE [LARGE SCALE GENOMIC DNA]</scope>
    <source>
        <strain evidence="2">An76</strain>
    </source>
</reference>
<dbReference type="Pfam" id="PF24681">
    <property type="entry name" value="Kelch_KLHDC2_KLHL20_DRC7"/>
    <property type="match status" value="1"/>
</dbReference>
<dbReference type="InterPro" id="IPR015915">
    <property type="entry name" value="Kelch-typ_b-propeller"/>
</dbReference>
<dbReference type="OrthoDB" id="45365at2759"/>
<dbReference type="PANTHER" id="PTHR46375">
    <property type="entry name" value="KELCH REPEAT AND BTB DOMAIN-CONTAINING PROTEIN 13-RELATED"/>
    <property type="match status" value="1"/>
</dbReference>
<dbReference type="OMA" id="ASEQWIK"/>
<gene>
    <name evidence="1" type="ORF">ABL_04909</name>
</gene>
<dbReference type="SUPFAM" id="SSF117281">
    <property type="entry name" value="Kelch motif"/>
    <property type="match status" value="1"/>
</dbReference>